<keyword evidence="2 6" id="KW-0808">Transferase</keyword>
<dbReference type="NCBIfam" id="NF011205">
    <property type="entry name" value="PRK14611.1"/>
    <property type="match status" value="1"/>
</dbReference>
<dbReference type="GO" id="GO:0019288">
    <property type="term" value="P:isopentenyl diphosphate biosynthetic process, methylerythritol 4-phosphate pathway"/>
    <property type="evidence" value="ECO:0007669"/>
    <property type="project" value="UniProtKB-UniRule"/>
</dbReference>
<keyword evidence="4 6" id="KW-0418">Kinase</keyword>
<dbReference type="Proteomes" id="UP000218627">
    <property type="component" value="Unassembled WGS sequence"/>
</dbReference>
<feature type="active site" evidence="6">
    <location>
        <position position="134"/>
    </location>
</feature>
<dbReference type="GO" id="GO:0050515">
    <property type="term" value="F:4-(cytidine 5'-diphospho)-2-C-methyl-D-erythritol kinase activity"/>
    <property type="evidence" value="ECO:0007669"/>
    <property type="project" value="UniProtKB-UniRule"/>
</dbReference>
<evidence type="ECO:0000256" key="2">
    <source>
        <dbReference type="ARBA" id="ARBA00022679"/>
    </source>
</evidence>
<evidence type="ECO:0000259" key="7">
    <source>
        <dbReference type="Pfam" id="PF00288"/>
    </source>
</evidence>
<dbReference type="GO" id="GO:0016114">
    <property type="term" value="P:terpenoid biosynthetic process"/>
    <property type="evidence" value="ECO:0007669"/>
    <property type="project" value="UniProtKB-UniRule"/>
</dbReference>
<evidence type="ECO:0000256" key="1">
    <source>
        <dbReference type="ARBA" id="ARBA00017473"/>
    </source>
</evidence>
<feature type="domain" description="GHMP kinase N-terminal" evidence="7">
    <location>
        <begin position="64"/>
        <end position="142"/>
    </location>
</feature>
<dbReference type="EC" id="2.7.1.148" evidence="6"/>
<dbReference type="HAMAP" id="MF_00061">
    <property type="entry name" value="IspE"/>
    <property type="match status" value="1"/>
</dbReference>
<dbReference type="SUPFAM" id="SSF55060">
    <property type="entry name" value="GHMP Kinase, C-terminal domain"/>
    <property type="match status" value="1"/>
</dbReference>
<dbReference type="NCBIfam" id="TIGR00154">
    <property type="entry name" value="ispE"/>
    <property type="match status" value="1"/>
</dbReference>
<name>A0A285NSW7_9AQUI</name>
<comment type="catalytic activity">
    <reaction evidence="6">
        <text>4-CDP-2-C-methyl-D-erythritol + ATP = 4-CDP-2-C-methyl-D-erythritol 2-phosphate + ADP + H(+)</text>
        <dbReference type="Rhea" id="RHEA:18437"/>
        <dbReference type="ChEBI" id="CHEBI:15378"/>
        <dbReference type="ChEBI" id="CHEBI:30616"/>
        <dbReference type="ChEBI" id="CHEBI:57823"/>
        <dbReference type="ChEBI" id="CHEBI:57919"/>
        <dbReference type="ChEBI" id="CHEBI:456216"/>
        <dbReference type="EC" id="2.7.1.148"/>
    </reaction>
</comment>
<feature type="binding site" evidence="6">
    <location>
        <begin position="92"/>
        <end position="102"/>
    </location>
    <ligand>
        <name>ATP</name>
        <dbReference type="ChEBI" id="CHEBI:30616"/>
    </ligand>
</feature>
<accession>A0A285NSW7</accession>
<evidence type="ECO:0000256" key="5">
    <source>
        <dbReference type="ARBA" id="ARBA00022840"/>
    </source>
</evidence>
<dbReference type="PIRSF" id="PIRSF010376">
    <property type="entry name" value="IspE"/>
    <property type="match status" value="1"/>
</dbReference>
<reference evidence="9" key="1">
    <citation type="submission" date="2017-09" db="EMBL/GenBank/DDBJ databases">
        <authorList>
            <person name="Varghese N."/>
            <person name="Submissions S."/>
        </authorList>
    </citation>
    <scope>NUCLEOTIDE SEQUENCE [LARGE SCALE GENOMIC DNA]</scope>
    <source>
        <strain evidence="9">DSM 2913</strain>
    </source>
</reference>
<dbReference type="Pfam" id="PF00288">
    <property type="entry name" value="GHMP_kinases_N"/>
    <property type="match status" value="1"/>
</dbReference>
<keyword evidence="3 6" id="KW-0547">Nucleotide-binding</keyword>
<keyword evidence="5 6" id="KW-0067">ATP-binding</keyword>
<comment type="function">
    <text evidence="6">Catalyzes the phosphorylation of the position 2 hydroxy group of 4-diphosphocytidyl-2C-methyl-D-erythritol.</text>
</comment>
<keyword evidence="6" id="KW-0414">Isoprene biosynthesis</keyword>
<sequence>MSKFVIKLLSPAKVNLGLWLLGKRDDGYHEIFTIYHTVSLFDEVFIKEGPLKVETSNNIPQEENLVYKALRLMERRLGKELEFSVYIHKNIPQGAGLGGGSSNCALVLKAINSLLGEPLSIEELKEIAQSVSSDAVFFLYGGTAVGRGRGEAVEPIRHVDLKITLIYPNLQVSTRRVYSMVSHTSLTPNLDSDKIIQSVLEGRFEVLENRLGELAMELFPEMREVYRFVEYLGYRPMISGSGSCIFYIGEASQEVKKGALLRGWKLYQVRSYDGV</sequence>
<protein>
    <recommendedName>
        <fullName evidence="1 6">4-diphosphocytidyl-2-C-methyl-D-erythritol kinase</fullName>
        <shortName evidence="6">CMK</shortName>
        <ecNumber evidence="6">2.7.1.148</ecNumber>
    </recommendedName>
    <alternativeName>
        <fullName evidence="6">4-(cytidine-5'-diphospho)-2-C-methyl-D-erythritol kinase</fullName>
    </alternativeName>
</protein>
<evidence type="ECO:0000256" key="4">
    <source>
        <dbReference type="ARBA" id="ARBA00022777"/>
    </source>
</evidence>
<dbReference type="GO" id="GO:0005524">
    <property type="term" value="F:ATP binding"/>
    <property type="evidence" value="ECO:0007669"/>
    <property type="project" value="UniProtKB-UniRule"/>
</dbReference>
<evidence type="ECO:0000313" key="8">
    <source>
        <dbReference type="EMBL" id="SNZ12033.1"/>
    </source>
</evidence>
<keyword evidence="9" id="KW-1185">Reference proteome</keyword>
<feature type="active site" evidence="6">
    <location>
        <position position="13"/>
    </location>
</feature>
<dbReference type="Gene3D" id="3.30.230.10">
    <property type="match status" value="1"/>
</dbReference>
<evidence type="ECO:0000256" key="3">
    <source>
        <dbReference type="ARBA" id="ARBA00022741"/>
    </source>
</evidence>
<comment type="similarity">
    <text evidence="6">Belongs to the GHMP kinase family. IspE subfamily.</text>
</comment>
<comment type="pathway">
    <text evidence="6">Isoprenoid biosynthesis; isopentenyl diphosphate biosynthesis via DXP pathway; isopentenyl diphosphate from 1-deoxy-D-xylulose 5-phosphate: step 3/6.</text>
</comment>
<dbReference type="EMBL" id="OBEN01000001">
    <property type="protein sequence ID" value="SNZ12033.1"/>
    <property type="molecule type" value="Genomic_DNA"/>
</dbReference>
<dbReference type="UniPathway" id="UPA00056">
    <property type="reaction ID" value="UER00094"/>
</dbReference>
<dbReference type="PANTHER" id="PTHR43527">
    <property type="entry name" value="4-DIPHOSPHOCYTIDYL-2-C-METHYL-D-ERYTHRITOL KINASE, CHLOROPLASTIC"/>
    <property type="match status" value="1"/>
</dbReference>
<evidence type="ECO:0000256" key="6">
    <source>
        <dbReference type="HAMAP-Rule" id="MF_00061"/>
    </source>
</evidence>
<evidence type="ECO:0000313" key="9">
    <source>
        <dbReference type="Proteomes" id="UP000218627"/>
    </source>
</evidence>
<dbReference type="InterPro" id="IPR020568">
    <property type="entry name" value="Ribosomal_Su5_D2-typ_SF"/>
</dbReference>
<organism evidence="8 9">
    <name type="scientific">Hydrogenobacter hydrogenophilus</name>
    <dbReference type="NCBI Taxonomy" id="35835"/>
    <lineage>
        <taxon>Bacteria</taxon>
        <taxon>Pseudomonadati</taxon>
        <taxon>Aquificota</taxon>
        <taxon>Aquificia</taxon>
        <taxon>Aquificales</taxon>
        <taxon>Aquificaceae</taxon>
        <taxon>Hydrogenobacter</taxon>
    </lineage>
</organism>
<gene>
    <name evidence="6" type="primary">ispE</name>
    <name evidence="8" type="ORF">SAMN06265353_0401</name>
</gene>
<dbReference type="PANTHER" id="PTHR43527:SF2">
    <property type="entry name" value="4-DIPHOSPHOCYTIDYL-2-C-METHYL-D-ERYTHRITOL KINASE, CHLOROPLASTIC"/>
    <property type="match status" value="1"/>
</dbReference>
<dbReference type="InterPro" id="IPR006204">
    <property type="entry name" value="GHMP_kinase_N_dom"/>
</dbReference>
<proteinExistence type="inferred from homology"/>
<dbReference type="AlphaFoldDB" id="A0A285NSW7"/>
<dbReference type="InterPro" id="IPR014721">
    <property type="entry name" value="Ribsml_uS5_D2-typ_fold_subgr"/>
</dbReference>
<dbReference type="InterPro" id="IPR004424">
    <property type="entry name" value="IspE"/>
</dbReference>
<dbReference type="Gene3D" id="3.30.70.890">
    <property type="entry name" value="GHMP kinase, C-terminal domain"/>
    <property type="match status" value="1"/>
</dbReference>
<dbReference type="InterPro" id="IPR036554">
    <property type="entry name" value="GHMP_kinase_C_sf"/>
</dbReference>
<dbReference type="SUPFAM" id="SSF54211">
    <property type="entry name" value="Ribosomal protein S5 domain 2-like"/>
    <property type="match status" value="1"/>
</dbReference>